<dbReference type="RefSeq" id="WP_213370126.1">
    <property type="nucleotide sequence ID" value="NZ_QTKX01000002.1"/>
</dbReference>
<evidence type="ECO:0000313" key="2">
    <source>
        <dbReference type="EMBL" id="MBS8265639.1"/>
    </source>
</evidence>
<dbReference type="PANTHER" id="PTHR12526">
    <property type="entry name" value="GLYCOSYLTRANSFERASE"/>
    <property type="match status" value="1"/>
</dbReference>
<dbReference type="Gene3D" id="3.40.50.2000">
    <property type="entry name" value="Glycogen Phosphorylase B"/>
    <property type="match status" value="1"/>
</dbReference>
<name>A0A944CMD5_9BACI</name>
<dbReference type="Pfam" id="PF00534">
    <property type="entry name" value="Glycos_transf_1"/>
    <property type="match status" value="1"/>
</dbReference>
<evidence type="ECO:0000313" key="3">
    <source>
        <dbReference type="Proteomes" id="UP000761411"/>
    </source>
</evidence>
<dbReference type="InterPro" id="IPR001296">
    <property type="entry name" value="Glyco_trans_1"/>
</dbReference>
<dbReference type="GO" id="GO:0016757">
    <property type="term" value="F:glycosyltransferase activity"/>
    <property type="evidence" value="ECO:0007669"/>
    <property type="project" value="InterPro"/>
</dbReference>
<proteinExistence type="predicted"/>
<feature type="domain" description="Glycosyl transferase family 1" evidence="1">
    <location>
        <begin position="206"/>
        <end position="361"/>
    </location>
</feature>
<dbReference type="PANTHER" id="PTHR12526:SF630">
    <property type="entry name" value="GLYCOSYLTRANSFERASE"/>
    <property type="match status" value="1"/>
</dbReference>
<dbReference type="EMBL" id="QTKX01000002">
    <property type="protein sequence ID" value="MBS8265639.1"/>
    <property type="molecule type" value="Genomic_DNA"/>
</dbReference>
<organism evidence="2 3">
    <name type="scientific">Mesobacillus boroniphilus</name>
    <dbReference type="NCBI Taxonomy" id="308892"/>
    <lineage>
        <taxon>Bacteria</taxon>
        <taxon>Bacillati</taxon>
        <taxon>Bacillota</taxon>
        <taxon>Bacilli</taxon>
        <taxon>Bacillales</taxon>
        <taxon>Bacillaceae</taxon>
        <taxon>Mesobacillus</taxon>
    </lineage>
</organism>
<dbReference type="CDD" id="cd03801">
    <property type="entry name" value="GT4_PimA-like"/>
    <property type="match status" value="1"/>
</dbReference>
<gene>
    <name evidence="2" type="ORF">DYI25_14520</name>
</gene>
<reference evidence="2 3" key="1">
    <citation type="journal article" date="2021" name="Microorganisms">
        <title>Bacterial Dimethylsulfoniopropionate Biosynthesis in the East China Sea.</title>
        <authorList>
            <person name="Liu J."/>
            <person name="Zhang Y."/>
            <person name="Liu J."/>
            <person name="Zhong H."/>
            <person name="Williams B.T."/>
            <person name="Zheng Y."/>
            <person name="Curson A.R.J."/>
            <person name="Sun C."/>
            <person name="Sun H."/>
            <person name="Song D."/>
            <person name="Wagner Mackenzie B."/>
            <person name="Bermejo Martinez A."/>
            <person name="Todd J.D."/>
            <person name="Zhang X.H."/>
        </authorList>
    </citation>
    <scope>NUCLEOTIDE SEQUENCE [LARGE SCALE GENOMIC DNA]</scope>
    <source>
        <strain evidence="2 3">ESS08</strain>
    </source>
</reference>
<dbReference type="Proteomes" id="UP000761411">
    <property type="component" value="Unassembled WGS sequence"/>
</dbReference>
<protein>
    <submittedName>
        <fullName evidence="2">Glycosyltransferase</fullName>
    </submittedName>
</protein>
<sequence length="402" mass="45711">MKVSFFHDAKLIKDKSSNYYSIGFTYNIWKRYLSVFDELMISTRIFAEHPGNVEEEYKGYQISSGENVFFSPISEYIGIKDILTNYSAIRKQIRNSLKSTDGAIIRLPSIIGILACREANKLNKTIVIETVGCSWDAFWNYGSLVSKVVAGPMFLLQRKYTKSAPFVIYITKKFLQNRYPSKGVNAEGVSNVMVTTPNSDIFNMREQRILNLKRENKLKIGLIGSLNVNYKGHETAIKALSYLKNKGIKAELYFVGGGDPARWKKIAEQYNVLNNINFIGVISSGEKVNNWLDEMDIYIQPSKAEGQGRALIEAVSRGCICFGSSVGGITDTLDEEFLFHPKKFKNLAKLIIRVLDDHDFAIKNIKRNVKNISAFNKEIIEEKRNSILNDFRKSILIDNNKK</sequence>
<dbReference type="SUPFAM" id="SSF53756">
    <property type="entry name" value="UDP-Glycosyltransferase/glycogen phosphorylase"/>
    <property type="match status" value="1"/>
</dbReference>
<accession>A0A944CMD5</accession>
<keyword evidence="3" id="KW-1185">Reference proteome</keyword>
<dbReference type="AlphaFoldDB" id="A0A944CMD5"/>
<evidence type="ECO:0000259" key="1">
    <source>
        <dbReference type="Pfam" id="PF00534"/>
    </source>
</evidence>
<comment type="caution">
    <text evidence="2">The sequence shown here is derived from an EMBL/GenBank/DDBJ whole genome shotgun (WGS) entry which is preliminary data.</text>
</comment>